<organism evidence="1 2">
    <name type="scientific">Neisseria iguanae</name>
    <dbReference type="NCBI Taxonomy" id="90242"/>
    <lineage>
        <taxon>Bacteria</taxon>
        <taxon>Pseudomonadati</taxon>
        <taxon>Pseudomonadota</taxon>
        <taxon>Betaproteobacteria</taxon>
        <taxon>Neisseriales</taxon>
        <taxon>Neisseriaceae</taxon>
        <taxon>Neisseria</taxon>
    </lineage>
</organism>
<accession>A0A2P7U0P4</accession>
<evidence type="ECO:0000313" key="2">
    <source>
        <dbReference type="Proteomes" id="UP000241868"/>
    </source>
</evidence>
<comment type="caution">
    <text evidence="1">The sequence shown here is derived from an EMBL/GenBank/DDBJ whole genome shotgun (WGS) entry which is preliminary data.</text>
</comment>
<proteinExistence type="predicted"/>
<sequence length="81" mass="9206">MADCRSYPHAFIPTTLWDIGAVRLIRGGCLRANNIGQKFAGLARPQTDGRVKHIIRSLMEQQHDRFLFRIRDTGKKSAAVR</sequence>
<evidence type="ECO:0000313" key="1">
    <source>
        <dbReference type="EMBL" id="PSJ80544.1"/>
    </source>
</evidence>
<name>A0A2P7U0P4_9NEIS</name>
<dbReference type="EMBL" id="PXYY01000025">
    <property type="protein sequence ID" value="PSJ80544.1"/>
    <property type="molecule type" value="Genomic_DNA"/>
</dbReference>
<dbReference type="Proteomes" id="UP000241868">
    <property type="component" value="Unassembled WGS sequence"/>
</dbReference>
<dbReference type="AlphaFoldDB" id="A0A2P7U0P4"/>
<protein>
    <submittedName>
        <fullName evidence="1">Uncharacterized protein</fullName>
    </submittedName>
</protein>
<reference evidence="1 2" key="1">
    <citation type="submission" date="2018-03" db="EMBL/GenBank/DDBJ databases">
        <title>Neisseria weixii sp. nov., isolated from the intestinal contents of Tibetan Plateau pika (Ochotona curzoniae) in Yushu, Qinghai Province, China.</title>
        <authorList>
            <person name="Gui Z."/>
        </authorList>
    </citation>
    <scope>NUCLEOTIDE SEQUENCE [LARGE SCALE GENOMIC DNA]</scope>
    <source>
        <strain evidence="1 2">ATCC 51483</strain>
    </source>
</reference>
<gene>
    <name evidence="1" type="ORF">C7N83_05575</name>
</gene>
<keyword evidence="2" id="KW-1185">Reference proteome</keyword>